<keyword evidence="5" id="KW-0804">Transcription</keyword>
<dbReference type="InterPro" id="IPR044822">
    <property type="entry name" value="Myb_DNA-bind_4"/>
</dbReference>
<feature type="region of interest" description="Disordered" evidence="7">
    <location>
        <begin position="148"/>
        <end position="201"/>
    </location>
</feature>
<keyword evidence="3" id="KW-0175">Coiled coil</keyword>
<feature type="compositionally biased region" description="Low complexity" evidence="7">
    <location>
        <begin position="158"/>
        <end position="167"/>
    </location>
</feature>
<proteinExistence type="predicted"/>
<dbReference type="Proteomes" id="UP001180020">
    <property type="component" value="Unassembled WGS sequence"/>
</dbReference>
<dbReference type="Gene3D" id="1.10.10.60">
    <property type="entry name" value="Homeodomain-like"/>
    <property type="match status" value="1"/>
</dbReference>
<evidence type="ECO:0000256" key="4">
    <source>
        <dbReference type="ARBA" id="ARBA00023125"/>
    </source>
</evidence>
<dbReference type="Pfam" id="PF13837">
    <property type="entry name" value="Myb_DNA-bind_4"/>
    <property type="match status" value="1"/>
</dbReference>
<protein>
    <recommendedName>
        <fullName evidence="8">Myb/SANT-like DNA-binding domain-containing protein</fullName>
    </recommendedName>
</protein>
<evidence type="ECO:0000313" key="10">
    <source>
        <dbReference type="Proteomes" id="UP001180020"/>
    </source>
</evidence>
<keyword evidence="4" id="KW-0238">DNA-binding</keyword>
<evidence type="ECO:0000256" key="6">
    <source>
        <dbReference type="ARBA" id="ARBA00023242"/>
    </source>
</evidence>
<evidence type="ECO:0000256" key="2">
    <source>
        <dbReference type="ARBA" id="ARBA00023015"/>
    </source>
</evidence>
<evidence type="ECO:0000256" key="7">
    <source>
        <dbReference type="SAM" id="MobiDB-lite"/>
    </source>
</evidence>
<name>A0AAV9C8I3_ACOCL</name>
<comment type="caution">
    <text evidence="9">The sequence shown here is derived from an EMBL/GenBank/DDBJ whole genome shotgun (WGS) entry which is preliminary data.</text>
</comment>
<keyword evidence="10" id="KW-1185">Reference proteome</keyword>
<gene>
    <name evidence="9" type="ORF">QJS10_CPB21g01347</name>
</gene>
<organism evidence="9 10">
    <name type="scientific">Acorus calamus</name>
    <name type="common">Sweet flag</name>
    <dbReference type="NCBI Taxonomy" id="4465"/>
    <lineage>
        <taxon>Eukaryota</taxon>
        <taxon>Viridiplantae</taxon>
        <taxon>Streptophyta</taxon>
        <taxon>Embryophyta</taxon>
        <taxon>Tracheophyta</taxon>
        <taxon>Spermatophyta</taxon>
        <taxon>Magnoliopsida</taxon>
        <taxon>Liliopsida</taxon>
        <taxon>Acoraceae</taxon>
        <taxon>Acorus</taxon>
    </lineage>
</organism>
<feature type="region of interest" description="Disordered" evidence="7">
    <location>
        <begin position="1"/>
        <end position="33"/>
    </location>
</feature>
<reference evidence="9" key="1">
    <citation type="journal article" date="2023" name="Nat. Commun.">
        <title>Diploid and tetraploid genomes of Acorus and the evolution of monocots.</title>
        <authorList>
            <person name="Ma L."/>
            <person name="Liu K.W."/>
            <person name="Li Z."/>
            <person name="Hsiao Y.Y."/>
            <person name="Qi Y."/>
            <person name="Fu T."/>
            <person name="Tang G.D."/>
            <person name="Zhang D."/>
            <person name="Sun W.H."/>
            <person name="Liu D.K."/>
            <person name="Li Y."/>
            <person name="Chen G.Z."/>
            <person name="Liu X.D."/>
            <person name="Liao X.Y."/>
            <person name="Jiang Y.T."/>
            <person name="Yu X."/>
            <person name="Hao Y."/>
            <person name="Huang J."/>
            <person name="Zhao X.W."/>
            <person name="Ke S."/>
            <person name="Chen Y.Y."/>
            <person name="Wu W.L."/>
            <person name="Hsu J.L."/>
            <person name="Lin Y.F."/>
            <person name="Huang M.D."/>
            <person name="Li C.Y."/>
            <person name="Huang L."/>
            <person name="Wang Z.W."/>
            <person name="Zhao X."/>
            <person name="Zhong W.Y."/>
            <person name="Peng D.H."/>
            <person name="Ahmad S."/>
            <person name="Lan S."/>
            <person name="Zhang J.S."/>
            <person name="Tsai W.C."/>
            <person name="Van de Peer Y."/>
            <person name="Liu Z.J."/>
        </authorList>
    </citation>
    <scope>NUCLEOTIDE SEQUENCE</scope>
    <source>
        <strain evidence="9">CP</strain>
    </source>
</reference>
<dbReference type="InterPro" id="IPR044823">
    <property type="entry name" value="ASIL1/2-like"/>
</dbReference>
<keyword evidence="2" id="KW-0805">Transcription regulation</keyword>
<evidence type="ECO:0000256" key="1">
    <source>
        <dbReference type="ARBA" id="ARBA00004123"/>
    </source>
</evidence>
<keyword evidence="6" id="KW-0539">Nucleus</keyword>
<feature type="domain" description="Myb/SANT-like DNA-binding" evidence="8">
    <location>
        <begin position="34"/>
        <end position="121"/>
    </location>
</feature>
<sequence length="274" mass="30317">MDDHHRPSAAATATATAVVPSRPTYNGGGGGREDCWSEGASSALIDAWGDRYLELSRGNLRQKDWKDVAGAVNARQDSHGRPRKTDVQCKNRIDTLKKKYKIEKAKLGPSSWPFFSRLDQLVGPSASASASAKKPQQAPAKPHAAVTFTLKPKPSPNPYSAGSSSGSSRDHRMEEDEDDDDEDEEDLVGVGEDVRGRGEGGAGVFGELARAIVRFGEIYERVESAKQQQMVEMERQRMEFAKELEYQRMHMFVEAQLELEKMKRPRYSSSAGKK</sequence>
<dbReference type="GO" id="GO:0000976">
    <property type="term" value="F:transcription cis-regulatory region binding"/>
    <property type="evidence" value="ECO:0007669"/>
    <property type="project" value="TreeGrafter"/>
</dbReference>
<evidence type="ECO:0000259" key="8">
    <source>
        <dbReference type="Pfam" id="PF13837"/>
    </source>
</evidence>
<dbReference type="FunFam" id="1.10.10.60:FF:000104">
    <property type="entry name" value="trihelix transcription factor ASIL2"/>
    <property type="match status" value="1"/>
</dbReference>
<dbReference type="PANTHER" id="PTHR31307">
    <property type="entry name" value="TRIHELIX TRANSCRIPTION FACTOR ASIL2"/>
    <property type="match status" value="1"/>
</dbReference>
<dbReference type="PANTHER" id="PTHR31307:SF40">
    <property type="entry name" value="TRIHELIX TRANSCRIPTION FACTOR ENAP1-RELATED"/>
    <property type="match status" value="1"/>
</dbReference>
<evidence type="ECO:0000313" key="9">
    <source>
        <dbReference type="EMBL" id="KAK1284613.1"/>
    </source>
</evidence>
<dbReference type="EMBL" id="JAUJYO010000021">
    <property type="protein sequence ID" value="KAK1284613.1"/>
    <property type="molecule type" value="Genomic_DNA"/>
</dbReference>
<accession>A0AAV9C8I3</accession>
<evidence type="ECO:0000256" key="3">
    <source>
        <dbReference type="ARBA" id="ARBA00023054"/>
    </source>
</evidence>
<comment type="subcellular location">
    <subcellularLocation>
        <location evidence="1">Nucleus</location>
    </subcellularLocation>
</comment>
<reference evidence="9" key="2">
    <citation type="submission" date="2023-06" db="EMBL/GenBank/DDBJ databases">
        <authorList>
            <person name="Ma L."/>
            <person name="Liu K.-W."/>
            <person name="Li Z."/>
            <person name="Hsiao Y.-Y."/>
            <person name="Qi Y."/>
            <person name="Fu T."/>
            <person name="Tang G."/>
            <person name="Zhang D."/>
            <person name="Sun W.-H."/>
            <person name="Liu D.-K."/>
            <person name="Li Y."/>
            <person name="Chen G.-Z."/>
            <person name="Liu X.-D."/>
            <person name="Liao X.-Y."/>
            <person name="Jiang Y.-T."/>
            <person name="Yu X."/>
            <person name="Hao Y."/>
            <person name="Huang J."/>
            <person name="Zhao X.-W."/>
            <person name="Ke S."/>
            <person name="Chen Y.-Y."/>
            <person name="Wu W.-L."/>
            <person name="Hsu J.-L."/>
            <person name="Lin Y.-F."/>
            <person name="Huang M.-D."/>
            <person name="Li C.-Y."/>
            <person name="Huang L."/>
            <person name="Wang Z.-W."/>
            <person name="Zhao X."/>
            <person name="Zhong W.-Y."/>
            <person name="Peng D.-H."/>
            <person name="Ahmad S."/>
            <person name="Lan S."/>
            <person name="Zhang J.-S."/>
            <person name="Tsai W.-C."/>
            <person name="Van De Peer Y."/>
            <person name="Liu Z.-J."/>
        </authorList>
    </citation>
    <scope>NUCLEOTIDE SEQUENCE</scope>
    <source>
        <strain evidence="9">CP</strain>
        <tissue evidence="9">Leaves</tissue>
    </source>
</reference>
<feature type="compositionally biased region" description="Acidic residues" evidence="7">
    <location>
        <begin position="175"/>
        <end position="187"/>
    </location>
</feature>
<dbReference type="GO" id="GO:0005634">
    <property type="term" value="C:nucleus"/>
    <property type="evidence" value="ECO:0007669"/>
    <property type="project" value="UniProtKB-SubCell"/>
</dbReference>
<dbReference type="AlphaFoldDB" id="A0AAV9C8I3"/>
<evidence type="ECO:0000256" key="5">
    <source>
        <dbReference type="ARBA" id="ARBA00023163"/>
    </source>
</evidence>